<reference evidence="9" key="1">
    <citation type="submission" date="2023-06" db="EMBL/GenBank/DDBJ databases">
        <title>SYSU T00b26.</title>
        <authorList>
            <person name="Gao L."/>
            <person name="Fang B.-Z."/>
            <person name="Li W.-J."/>
        </authorList>
    </citation>
    <scope>NUCLEOTIDE SEQUENCE</scope>
    <source>
        <strain evidence="9">SYSU T00b26</strain>
    </source>
</reference>
<dbReference type="Proteomes" id="UP001172738">
    <property type="component" value="Unassembled WGS sequence"/>
</dbReference>
<evidence type="ECO:0000313" key="9">
    <source>
        <dbReference type="EMBL" id="MDN4473193.1"/>
    </source>
</evidence>
<feature type="region of interest" description="Disordered" evidence="6">
    <location>
        <begin position="1"/>
        <end position="27"/>
    </location>
</feature>
<feature type="transmembrane region" description="Helical" evidence="7">
    <location>
        <begin position="279"/>
        <end position="302"/>
    </location>
</feature>
<evidence type="ECO:0000256" key="2">
    <source>
        <dbReference type="ARBA" id="ARBA00022448"/>
    </source>
</evidence>
<comment type="subcellular location">
    <subcellularLocation>
        <location evidence="1">Cell membrane</location>
        <topology evidence="1">Multi-pass membrane protein</topology>
    </subcellularLocation>
</comment>
<evidence type="ECO:0000256" key="7">
    <source>
        <dbReference type="SAM" id="Phobius"/>
    </source>
</evidence>
<dbReference type="PANTHER" id="PTHR23519:SF1">
    <property type="entry name" value="AUTOPHAGY-RELATED PROTEIN 22"/>
    <property type="match status" value="1"/>
</dbReference>
<name>A0ABT8G271_9MICO</name>
<feature type="transmembrane region" description="Helical" evidence="7">
    <location>
        <begin position="146"/>
        <end position="165"/>
    </location>
</feature>
<proteinExistence type="predicted"/>
<feature type="transmembrane region" description="Helical" evidence="7">
    <location>
        <begin position="225"/>
        <end position="244"/>
    </location>
</feature>
<evidence type="ECO:0000256" key="1">
    <source>
        <dbReference type="ARBA" id="ARBA00004651"/>
    </source>
</evidence>
<keyword evidence="10" id="KW-1185">Reference proteome</keyword>
<feature type="transmembrane region" description="Helical" evidence="7">
    <location>
        <begin position="38"/>
        <end position="62"/>
    </location>
</feature>
<comment type="caution">
    <text evidence="9">The sequence shown here is derived from an EMBL/GenBank/DDBJ whole genome shotgun (WGS) entry which is preliminary data.</text>
</comment>
<organism evidence="9 10">
    <name type="scientific">Demequina zhanjiangensis</name>
    <dbReference type="NCBI Taxonomy" id="3051659"/>
    <lineage>
        <taxon>Bacteria</taxon>
        <taxon>Bacillati</taxon>
        <taxon>Actinomycetota</taxon>
        <taxon>Actinomycetes</taxon>
        <taxon>Micrococcales</taxon>
        <taxon>Demequinaceae</taxon>
        <taxon>Demequina</taxon>
    </lineage>
</organism>
<keyword evidence="5 7" id="KW-0472">Membrane</keyword>
<evidence type="ECO:0000313" key="10">
    <source>
        <dbReference type="Proteomes" id="UP001172738"/>
    </source>
</evidence>
<dbReference type="InterPro" id="IPR050495">
    <property type="entry name" value="ATG22/LtaA_families"/>
</dbReference>
<keyword evidence="2" id="KW-0813">Transport</keyword>
<protein>
    <submittedName>
        <fullName evidence="9">MFS transporter</fullName>
    </submittedName>
</protein>
<dbReference type="Gene3D" id="1.20.1250.20">
    <property type="entry name" value="MFS general substrate transporter like domains"/>
    <property type="match status" value="1"/>
</dbReference>
<dbReference type="PANTHER" id="PTHR23519">
    <property type="entry name" value="AUTOPHAGY-RELATED PROTEIN 22"/>
    <property type="match status" value="1"/>
</dbReference>
<dbReference type="SUPFAM" id="SSF103473">
    <property type="entry name" value="MFS general substrate transporter"/>
    <property type="match status" value="1"/>
</dbReference>
<dbReference type="InterPro" id="IPR024671">
    <property type="entry name" value="Atg22-like"/>
</dbReference>
<feature type="transmembrane region" description="Helical" evidence="7">
    <location>
        <begin position="314"/>
        <end position="332"/>
    </location>
</feature>
<feature type="transmembrane region" description="Helical" evidence="7">
    <location>
        <begin position="344"/>
        <end position="362"/>
    </location>
</feature>
<evidence type="ECO:0000256" key="4">
    <source>
        <dbReference type="ARBA" id="ARBA00022989"/>
    </source>
</evidence>
<evidence type="ECO:0000259" key="8">
    <source>
        <dbReference type="PROSITE" id="PS50850"/>
    </source>
</evidence>
<keyword evidence="4 7" id="KW-1133">Transmembrane helix</keyword>
<feature type="compositionally biased region" description="Low complexity" evidence="6">
    <location>
        <begin position="11"/>
        <end position="20"/>
    </location>
</feature>
<dbReference type="Pfam" id="PF11700">
    <property type="entry name" value="ATG22"/>
    <property type="match status" value="1"/>
</dbReference>
<sequence>MTEDARPEPAGPSTAGAAPSLAVSDTPKGKGRVVAWALWDWATQPFNSVIVTFVFTALYLTSDAFIDPEIAALGADHPSYDLAIASLTSGLGLAGTLAGVFVALLAPVLGQQADTAGRRKRWLAVSTGILTVVTAALYFVQAAPSYFVIGVGLIAVGLVANELGGAQYNSLITQVTTSKNVGRVSGLGWGLGYIGGIVALVLVVVADGADWWGMSTENGMAYRTIALGCALWTVLFAWPVFAFVPEPAATGREKVGFLAGYARLGRDVAELWRTSRSTVWFLIASAIYRDGLAGIFAYGAVIAAVSFNFSDSEVLFFGVAANLVAGIATIIAGTIDDKVGPRTLILWALGGMIVAGTVVVALHGMGSIVFWIAGLILCLFVGPVQSASRSLLARVAPADKEGELFGLYATTGRAASWMAPLMWTVAIAVTGATIWGVVGLVSVVVVGFVALLFVKIEAR</sequence>
<feature type="transmembrane region" description="Helical" evidence="7">
    <location>
        <begin position="405"/>
        <end position="428"/>
    </location>
</feature>
<feature type="transmembrane region" description="Helical" evidence="7">
    <location>
        <begin position="82"/>
        <end position="110"/>
    </location>
</feature>
<dbReference type="EMBL" id="JAUHPV010000005">
    <property type="protein sequence ID" value="MDN4473193.1"/>
    <property type="molecule type" value="Genomic_DNA"/>
</dbReference>
<evidence type="ECO:0000256" key="3">
    <source>
        <dbReference type="ARBA" id="ARBA00022692"/>
    </source>
</evidence>
<dbReference type="PROSITE" id="PS50850">
    <property type="entry name" value="MFS"/>
    <property type="match status" value="1"/>
</dbReference>
<gene>
    <name evidence="9" type="ORF">QQX04_09350</name>
</gene>
<feature type="transmembrane region" description="Helical" evidence="7">
    <location>
        <begin position="434"/>
        <end position="454"/>
    </location>
</feature>
<keyword evidence="3 7" id="KW-0812">Transmembrane</keyword>
<evidence type="ECO:0000256" key="5">
    <source>
        <dbReference type="ARBA" id="ARBA00023136"/>
    </source>
</evidence>
<feature type="transmembrane region" description="Helical" evidence="7">
    <location>
        <begin position="368"/>
        <end position="384"/>
    </location>
</feature>
<dbReference type="InterPro" id="IPR020846">
    <property type="entry name" value="MFS_dom"/>
</dbReference>
<accession>A0ABT8G271</accession>
<dbReference type="InterPro" id="IPR036259">
    <property type="entry name" value="MFS_trans_sf"/>
</dbReference>
<dbReference type="RefSeq" id="WP_301128476.1">
    <property type="nucleotide sequence ID" value="NZ_JAUHPV010000005.1"/>
</dbReference>
<feature type="transmembrane region" description="Helical" evidence="7">
    <location>
        <begin position="122"/>
        <end position="140"/>
    </location>
</feature>
<evidence type="ECO:0000256" key="6">
    <source>
        <dbReference type="SAM" id="MobiDB-lite"/>
    </source>
</evidence>
<feature type="domain" description="Major facilitator superfamily (MFS) profile" evidence="8">
    <location>
        <begin position="278"/>
        <end position="459"/>
    </location>
</feature>
<feature type="transmembrane region" description="Helical" evidence="7">
    <location>
        <begin position="186"/>
        <end position="205"/>
    </location>
</feature>